<proteinExistence type="predicted"/>
<dbReference type="EMBL" id="CP021434">
    <property type="protein sequence ID" value="ARU62629.1"/>
    <property type="molecule type" value="Genomic_DNA"/>
</dbReference>
<accession>A0A1Y0IRI0</accession>
<evidence type="ECO:0000313" key="1">
    <source>
        <dbReference type="EMBL" id="ARU62629.1"/>
    </source>
</evidence>
<dbReference type="NCBIfam" id="TIGR02243">
    <property type="entry name" value="putative baseplate assembly protein"/>
    <property type="match status" value="1"/>
</dbReference>
<name>A0A1Y0IRI0_9BACL</name>
<dbReference type="OrthoDB" id="9027184at2"/>
<dbReference type="KEGG" id="tum:CBW65_17865"/>
<dbReference type="Proteomes" id="UP000195437">
    <property type="component" value="Chromosome"/>
</dbReference>
<evidence type="ECO:0000313" key="2">
    <source>
        <dbReference type="Proteomes" id="UP000195437"/>
    </source>
</evidence>
<dbReference type="AlphaFoldDB" id="A0A1Y0IRI0"/>
<protein>
    <submittedName>
        <fullName evidence="1">Putative baseplate assembly protein</fullName>
    </submittedName>
</protein>
<reference evidence="2" key="1">
    <citation type="submission" date="2017-05" db="EMBL/GenBank/DDBJ databases">
        <authorList>
            <person name="Sung H."/>
        </authorList>
    </citation>
    <scope>NUCLEOTIDE SEQUENCE [LARGE SCALE GENOMIC DNA]</scope>
    <source>
        <strain evidence="2">AR23208</strain>
    </source>
</reference>
<dbReference type="InterPro" id="IPR011749">
    <property type="entry name" value="CHP02243"/>
</dbReference>
<dbReference type="RefSeq" id="WP_087457988.1">
    <property type="nucleotide sequence ID" value="NZ_CP021434.1"/>
</dbReference>
<sequence length="750" mass="84306">MLPLPNLDDRLFDEIVAEARKMIPKLSPQWTDENPHDPGITMVELFSHLSEMQQYYLNRVTVKNELKFLRMMGIHLEQADSARVDVSFAQADKPQWMPQGTKLRGLNEPFETTEPLLLVPAQIDRVLVGSEAEISDHTSANEHSKVGYFAFGNGARQGSRLYIAFDSRLPVGVPVTLTFDLFNNYQVPVNPSADGEEELVPPARISWSYSTIDESVDSRPLRLLPLTVERDETLHLSKSGRITFTVPKAMAGMRIHPANDKDRYWICATLDEPGYEIPPKVEKILLNTVQAVHRDTRCQLLSFDGTGEMYQDEAVDGYLPFFGEVEVQVETETAGVWRIWKQVDDLTLYGPEDACCVFYRDLQTERCYLRFGNGEHGQIPKAGSGTIRVIAYEPNFRDDMMIGRSNGLPGQHFEVEGSPILPESLRLQVGVQVENGGEWLWQDWTRVDDFEHSGPDDRHYVLDQNDSEIYFGNSETGQIPDVCEYDNIRLIALQLGGGERGNVQRRLITQFARPELFGTITVTNYDFARGGAQRETLDEAKARMRRELKQATRAVTCEDFENIALATPGLRVARVKAVPLYTVGLKGYPQEQAPAQVTVVVVPYSEDSMPLPSKGFLSTVQSHLDQHRLLTTEVHVVPPEYVKITVHAVVVVNPDTKDIAGRIKTALHKHLDVLDNSDPSKGWEFGRAVYKGDIYGIINQMTGVEYIQTLWFEAEGAGVQKDPSGDILLPPHGLVYSGLHQIELVSRTDV</sequence>
<keyword evidence="2" id="KW-1185">Reference proteome</keyword>
<gene>
    <name evidence="1" type="ORF">CBW65_17865</name>
</gene>
<organism evidence="1 2">
    <name type="scientific">Tumebacillus avium</name>
    <dbReference type="NCBI Taxonomy" id="1903704"/>
    <lineage>
        <taxon>Bacteria</taxon>
        <taxon>Bacillati</taxon>
        <taxon>Bacillota</taxon>
        <taxon>Bacilli</taxon>
        <taxon>Bacillales</taxon>
        <taxon>Alicyclobacillaceae</taxon>
        <taxon>Tumebacillus</taxon>
    </lineage>
</organism>